<keyword evidence="2" id="KW-0732">Signal</keyword>
<evidence type="ECO:0000256" key="1">
    <source>
        <dbReference type="SAM" id="MobiDB-lite"/>
    </source>
</evidence>
<dbReference type="EMBL" id="JBBNGJ010000007">
    <property type="protein sequence ID" value="MEQ2593236.1"/>
    <property type="molecule type" value="Genomic_DNA"/>
</dbReference>
<keyword evidence="4" id="KW-1185">Reference proteome</keyword>
<evidence type="ECO:0000256" key="2">
    <source>
        <dbReference type="SAM" id="SignalP"/>
    </source>
</evidence>
<feature type="compositionally biased region" description="Low complexity" evidence="1">
    <location>
        <begin position="40"/>
        <end position="69"/>
    </location>
</feature>
<accession>A0ABV1IBB6</accession>
<comment type="caution">
    <text evidence="3">The sequence shown here is derived from an EMBL/GenBank/DDBJ whole genome shotgun (WGS) entry which is preliminary data.</text>
</comment>
<evidence type="ECO:0000313" key="4">
    <source>
        <dbReference type="Proteomes" id="UP001494672"/>
    </source>
</evidence>
<feature type="region of interest" description="Disordered" evidence="1">
    <location>
        <begin position="36"/>
        <end position="69"/>
    </location>
</feature>
<dbReference type="RefSeq" id="WP_349093306.1">
    <property type="nucleotide sequence ID" value="NZ_JBBNGJ010000007.1"/>
</dbReference>
<dbReference type="Proteomes" id="UP001494672">
    <property type="component" value="Unassembled WGS sequence"/>
</dbReference>
<name>A0ABV1IBB6_9FIRM</name>
<gene>
    <name evidence="3" type="ORF">AAAU18_09990</name>
</gene>
<protein>
    <submittedName>
        <fullName evidence="3">Uncharacterized protein</fullName>
    </submittedName>
</protein>
<evidence type="ECO:0000313" key="3">
    <source>
        <dbReference type="EMBL" id="MEQ2593236.1"/>
    </source>
</evidence>
<feature type="chain" id="PRO_5046160637" evidence="2">
    <location>
        <begin position="22"/>
        <end position="323"/>
    </location>
</feature>
<sequence>MLKYNKHIITLLMVLIMPALVSGCVVKPSDDYNLTEDKTTASSTEATPETATEATTEATTETTTEATTEATVQKDTDLSKLQNTILDNKESVGIAYIGYVGYEADEEGILNFVKDSQYADKYDFLCGAPLVNVGGAELYAVVIADTKYSVSVYRAEITDNGEYSVNTDNTLYNYNGNGIDYFLLRCNESEIHSNVSLSFKKGNDSFSVFPMLSGMDGQLVDGNYYDFSIYSDYGGSGESEDKNVAIAREILLESQEVQYYISMGMSVQYTGQIEEIDGRSCWIFALGTDRDDQFVRERYYGVCDNLIYYYDSLNDKWEMLGKG</sequence>
<organism evidence="3 4">
    <name type="scientific">Coprococcus aceti</name>
    <dbReference type="NCBI Taxonomy" id="2981786"/>
    <lineage>
        <taxon>Bacteria</taxon>
        <taxon>Bacillati</taxon>
        <taxon>Bacillota</taxon>
        <taxon>Clostridia</taxon>
        <taxon>Lachnospirales</taxon>
        <taxon>Lachnospiraceae</taxon>
        <taxon>Coprococcus</taxon>
    </lineage>
</organism>
<dbReference type="PROSITE" id="PS51257">
    <property type="entry name" value="PROKAR_LIPOPROTEIN"/>
    <property type="match status" value="1"/>
</dbReference>
<proteinExistence type="predicted"/>
<feature type="signal peptide" evidence="2">
    <location>
        <begin position="1"/>
        <end position="21"/>
    </location>
</feature>
<reference evidence="3 4" key="1">
    <citation type="submission" date="2024-04" db="EMBL/GenBank/DDBJ databases">
        <title>Human intestinal bacterial collection.</title>
        <authorList>
            <person name="Pauvert C."/>
            <person name="Hitch T.C.A."/>
            <person name="Clavel T."/>
        </authorList>
    </citation>
    <scope>NUCLEOTIDE SEQUENCE [LARGE SCALE GENOMIC DNA]</scope>
    <source>
        <strain evidence="3 4">CLA-AA-H181</strain>
    </source>
</reference>